<dbReference type="Proteomes" id="UP000619376">
    <property type="component" value="Unassembled WGS sequence"/>
</dbReference>
<dbReference type="Gene3D" id="3.90.420.10">
    <property type="entry name" value="Oxidoreductase, molybdopterin-binding domain"/>
    <property type="match status" value="1"/>
</dbReference>
<evidence type="ECO:0000259" key="1">
    <source>
        <dbReference type="Pfam" id="PF00174"/>
    </source>
</evidence>
<keyword evidence="3" id="KW-1185">Reference proteome</keyword>
<evidence type="ECO:0000313" key="2">
    <source>
        <dbReference type="EMBL" id="GHF63962.1"/>
    </source>
</evidence>
<dbReference type="InterPro" id="IPR036374">
    <property type="entry name" value="OxRdtase_Mopterin-bd_sf"/>
</dbReference>
<proteinExistence type="predicted"/>
<organism evidence="2 3">
    <name type="scientific">Deinococcus metalli</name>
    <dbReference type="NCBI Taxonomy" id="1141878"/>
    <lineage>
        <taxon>Bacteria</taxon>
        <taxon>Thermotogati</taxon>
        <taxon>Deinococcota</taxon>
        <taxon>Deinococci</taxon>
        <taxon>Deinococcales</taxon>
        <taxon>Deinococcaceae</taxon>
        <taxon>Deinococcus</taxon>
    </lineage>
</organism>
<feature type="domain" description="Oxidoreductase molybdopterin-binding" evidence="1">
    <location>
        <begin position="83"/>
        <end position="155"/>
    </location>
</feature>
<dbReference type="Pfam" id="PF00174">
    <property type="entry name" value="Oxidored_molyb"/>
    <property type="match status" value="1"/>
</dbReference>
<gene>
    <name evidence="2" type="ORF">GCM10017781_44880</name>
</gene>
<reference evidence="3" key="1">
    <citation type="journal article" date="2019" name="Int. J. Syst. Evol. Microbiol.">
        <title>The Global Catalogue of Microorganisms (GCM) 10K type strain sequencing project: providing services to taxonomists for standard genome sequencing and annotation.</title>
        <authorList>
            <consortium name="The Broad Institute Genomics Platform"/>
            <consortium name="The Broad Institute Genome Sequencing Center for Infectious Disease"/>
            <person name="Wu L."/>
            <person name="Ma J."/>
        </authorList>
    </citation>
    <scope>NUCLEOTIDE SEQUENCE [LARGE SCALE GENOMIC DNA]</scope>
    <source>
        <strain evidence="3">CGMCC 1.18437</strain>
    </source>
</reference>
<evidence type="ECO:0000313" key="3">
    <source>
        <dbReference type="Proteomes" id="UP000619376"/>
    </source>
</evidence>
<dbReference type="SUPFAM" id="SSF56524">
    <property type="entry name" value="Oxidoreductase molybdopterin-binding domain"/>
    <property type="match status" value="1"/>
</dbReference>
<comment type="caution">
    <text evidence="2">The sequence shown here is derived from an EMBL/GenBank/DDBJ whole genome shotgun (WGS) entry which is preliminary data.</text>
</comment>
<protein>
    <recommendedName>
        <fullName evidence="1">Oxidoreductase molybdopterin-binding domain-containing protein</fullName>
    </recommendedName>
</protein>
<accession>A0ABQ3JU33</accession>
<dbReference type="EMBL" id="BNAJ01000019">
    <property type="protein sequence ID" value="GHF63962.1"/>
    <property type="molecule type" value="Genomic_DNA"/>
</dbReference>
<sequence>MLLCALLVAGAGDAATGAPTAPERPLPGIPVFEYAHPARTMPPVLPGEATVFSIDNGRVHRTLTLRQLKSLPAVRYRTTHMQLRQDYTYEGVALRDLALLGGFAGQDVRLAAANGFAATIAASDYMNYPIMLAYSADGRPIPTLKKGPLTVVLPAQPERFHRGTYSAAWVWFAERITPAP</sequence>
<dbReference type="InterPro" id="IPR000572">
    <property type="entry name" value="OxRdtase_Mopterin-bd_dom"/>
</dbReference>
<name>A0ABQ3JU33_9DEIO</name>